<feature type="non-terminal residue" evidence="1">
    <location>
        <position position="1"/>
    </location>
</feature>
<evidence type="ECO:0000313" key="1">
    <source>
        <dbReference type="EMBL" id="SHM64631.1"/>
    </source>
</evidence>
<dbReference type="Gene3D" id="3.90.850.10">
    <property type="entry name" value="Fumarylacetoacetase-like, C-terminal domain"/>
    <property type="match status" value="1"/>
</dbReference>
<dbReference type="GO" id="GO:0008684">
    <property type="term" value="F:2-oxopent-4-enoate hydratase activity"/>
    <property type="evidence" value="ECO:0007669"/>
    <property type="project" value="TreeGrafter"/>
</dbReference>
<organism evidence="1 2">
    <name type="scientific">Lacicoccus alkaliphilus DSM 16010</name>
    <dbReference type="NCBI Taxonomy" id="1123231"/>
    <lineage>
        <taxon>Bacteria</taxon>
        <taxon>Bacillati</taxon>
        <taxon>Bacillota</taxon>
        <taxon>Bacilli</taxon>
        <taxon>Bacillales</taxon>
        <taxon>Salinicoccaceae</taxon>
        <taxon>Lacicoccus</taxon>
    </lineage>
</organism>
<dbReference type="SUPFAM" id="SSF56529">
    <property type="entry name" value="FAH"/>
    <property type="match status" value="1"/>
</dbReference>
<accession>A0A1M7KID5</accession>
<dbReference type="Proteomes" id="UP000184206">
    <property type="component" value="Unassembled WGS sequence"/>
</dbReference>
<dbReference type="PANTHER" id="PTHR30143:SF0">
    <property type="entry name" value="2-KETO-4-PENTENOATE HYDRATASE"/>
    <property type="match status" value="1"/>
</dbReference>
<dbReference type="GO" id="GO:0016787">
    <property type="term" value="F:hydrolase activity"/>
    <property type="evidence" value="ECO:0007669"/>
    <property type="project" value="UniProtKB-KW"/>
</dbReference>
<dbReference type="AlphaFoldDB" id="A0A1M7KID5"/>
<dbReference type="EMBL" id="FRCF01000018">
    <property type="protein sequence ID" value="SHM64631.1"/>
    <property type="molecule type" value="Genomic_DNA"/>
</dbReference>
<keyword evidence="2" id="KW-1185">Reference proteome</keyword>
<dbReference type="PANTHER" id="PTHR30143">
    <property type="entry name" value="ACID HYDRATASE"/>
    <property type="match status" value="1"/>
</dbReference>
<dbReference type="GO" id="GO:0005737">
    <property type="term" value="C:cytoplasm"/>
    <property type="evidence" value="ECO:0007669"/>
    <property type="project" value="TreeGrafter"/>
</dbReference>
<keyword evidence="1" id="KW-0378">Hydrolase</keyword>
<gene>
    <name evidence="1" type="ORF">SAMN02745189_02537</name>
</gene>
<evidence type="ECO:0000313" key="2">
    <source>
        <dbReference type="Proteomes" id="UP000184206"/>
    </source>
</evidence>
<proteinExistence type="predicted"/>
<dbReference type="InterPro" id="IPR050772">
    <property type="entry name" value="Hydratase-Decarb/MhpD_sf"/>
</dbReference>
<name>A0A1M7KID5_9BACL</name>
<dbReference type="InterPro" id="IPR036663">
    <property type="entry name" value="Fumarylacetoacetase_C_sf"/>
</dbReference>
<reference evidence="1 2" key="1">
    <citation type="submission" date="2016-11" db="EMBL/GenBank/DDBJ databases">
        <authorList>
            <person name="Jaros S."/>
            <person name="Januszkiewicz K."/>
            <person name="Wedrychowicz H."/>
        </authorList>
    </citation>
    <scope>NUCLEOTIDE SEQUENCE [LARGE SCALE GENOMIC DNA]</scope>
    <source>
        <strain evidence="1 2">DSM 16010</strain>
    </source>
</reference>
<protein>
    <submittedName>
        <fullName evidence="1">Fumarylacetoacetate (FAA) hydrolase family</fullName>
    </submittedName>
</protein>
<sequence length="90" mass="9782">QLKLADIDLPAERMEIFKNGMKIDEGYGEAVLGNPLAAVVWLARSLDEYGINLKKGEVVLAGSLTKAMDVDAGDVFEAHFENLGSVKVEF</sequence>